<name>A0A8K0ILX0_COCNU</name>
<comment type="caution">
    <text evidence="2">The sequence shown here is derived from an EMBL/GenBank/DDBJ whole genome shotgun (WGS) entry which is preliminary data.</text>
</comment>
<evidence type="ECO:0000313" key="2">
    <source>
        <dbReference type="EMBL" id="KAG1362293.1"/>
    </source>
</evidence>
<dbReference type="AlphaFoldDB" id="A0A8K0ILX0"/>
<proteinExistence type="predicted"/>
<reference evidence="2" key="2">
    <citation type="submission" date="2019-07" db="EMBL/GenBank/DDBJ databases">
        <authorList>
            <person name="Yang Y."/>
            <person name="Bocs S."/>
            <person name="Baudouin L."/>
        </authorList>
    </citation>
    <scope>NUCLEOTIDE SEQUENCE</scope>
    <source>
        <tissue evidence="2">Spear leaf of Hainan Tall coconut</tissue>
    </source>
</reference>
<feature type="compositionally biased region" description="Basic and acidic residues" evidence="1">
    <location>
        <begin position="1"/>
        <end position="13"/>
    </location>
</feature>
<gene>
    <name evidence="2" type="ORF">COCNU_10G005120</name>
</gene>
<keyword evidence="3" id="KW-1185">Reference proteome</keyword>
<evidence type="ECO:0000256" key="1">
    <source>
        <dbReference type="SAM" id="MobiDB-lite"/>
    </source>
</evidence>
<feature type="region of interest" description="Disordered" evidence="1">
    <location>
        <begin position="1"/>
        <end position="21"/>
    </location>
</feature>
<dbReference type="EMBL" id="CM017881">
    <property type="protein sequence ID" value="KAG1362293.1"/>
    <property type="molecule type" value="Genomic_DNA"/>
</dbReference>
<dbReference type="Proteomes" id="UP000797356">
    <property type="component" value="Chromosome 10"/>
</dbReference>
<dbReference type="OrthoDB" id="1270396at2759"/>
<accession>A0A8K0ILX0</accession>
<sequence>MREIEKGREEGRDPASPSSLGGRRCIIQLDILRSHTYGTRVKPPASDDGLLRYGGKVGRKDRVEDAFFFGVLVRWSDIISVESRNWCLMDAAIKNRVWKEIWKRYDFLDHERARDVRLRKIKKLYQSYKVKLHKRWLEHQ</sequence>
<organism evidence="2 3">
    <name type="scientific">Cocos nucifera</name>
    <name type="common">Coconut palm</name>
    <dbReference type="NCBI Taxonomy" id="13894"/>
    <lineage>
        <taxon>Eukaryota</taxon>
        <taxon>Viridiplantae</taxon>
        <taxon>Streptophyta</taxon>
        <taxon>Embryophyta</taxon>
        <taxon>Tracheophyta</taxon>
        <taxon>Spermatophyta</taxon>
        <taxon>Magnoliopsida</taxon>
        <taxon>Liliopsida</taxon>
        <taxon>Arecaceae</taxon>
        <taxon>Arecoideae</taxon>
        <taxon>Cocoseae</taxon>
        <taxon>Attaleinae</taxon>
        <taxon>Cocos</taxon>
    </lineage>
</organism>
<reference evidence="2" key="1">
    <citation type="journal article" date="2017" name="Gigascience">
        <title>The genome draft of coconut (Cocos nucifera).</title>
        <authorList>
            <person name="Xiao Y."/>
            <person name="Xu P."/>
            <person name="Fan H."/>
            <person name="Baudouin L."/>
            <person name="Xia W."/>
            <person name="Bocs S."/>
            <person name="Xu J."/>
            <person name="Li Q."/>
            <person name="Guo A."/>
            <person name="Zhou L."/>
            <person name="Li J."/>
            <person name="Wu Y."/>
            <person name="Ma Z."/>
            <person name="Armero A."/>
            <person name="Issali A.E."/>
            <person name="Liu N."/>
            <person name="Peng M."/>
            <person name="Yang Y."/>
        </authorList>
    </citation>
    <scope>NUCLEOTIDE SEQUENCE</scope>
    <source>
        <tissue evidence="2">Spear leaf of Hainan Tall coconut</tissue>
    </source>
</reference>
<protein>
    <submittedName>
        <fullName evidence="2">Uncharacterized protein</fullName>
    </submittedName>
</protein>
<evidence type="ECO:0000313" key="3">
    <source>
        <dbReference type="Proteomes" id="UP000797356"/>
    </source>
</evidence>